<dbReference type="InterPro" id="IPR046237">
    <property type="entry name" value="DUF6270"/>
</dbReference>
<comment type="caution">
    <text evidence="1">The sequence shown here is derived from an EMBL/GenBank/DDBJ whole genome shotgun (WGS) entry which is preliminary data.</text>
</comment>
<evidence type="ECO:0000313" key="2">
    <source>
        <dbReference type="Proteomes" id="UP000523362"/>
    </source>
</evidence>
<reference evidence="1 2" key="1">
    <citation type="submission" date="2020-03" db="EMBL/GenBank/DDBJ databases">
        <title>Soil Listeria distribution.</title>
        <authorList>
            <person name="Liao J."/>
            <person name="Wiedmann M."/>
        </authorList>
    </citation>
    <scope>NUCLEOTIDE SEQUENCE [LARGE SCALE GENOMIC DNA]</scope>
    <source>
        <strain evidence="1 2">FSL L7-1560</strain>
    </source>
</reference>
<name>A0A7X0X026_LISSE</name>
<organism evidence="1 2">
    <name type="scientific">Listeria seeligeri</name>
    <dbReference type="NCBI Taxonomy" id="1640"/>
    <lineage>
        <taxon>Bacteria</taxon>
        <taxon>Bacillati</taxon>
        <taxon>Bacillota</taxon>
        <taxon>Bacilli</taxon>
        <taxon>Bacillales</taxon>
        <taxon>Listeriaceae</taxon>
        <taxon>Listeria</taxon>
    </lineage>
</organism>
<evidence type="ECO:0000313" key="1">
    <source>
        <dbReference type="EMBL" id="MBC1485136.1"/>
    </source>
</evidence>
<dbReference type="RefSeq" id="WP_185383282.1">
    <property type="nucleotide sequence ID" value="NZ_CP124262.1"/>
</dbReference>
<dbReference type="AlphaFoldDB" id="A0A7X0X026"/>
<dbReference type="Pfam" id="PF19786">
    <property type="entry name" value="DUF6270"/>
    <property type="match status" value="1"/>
</dbReference>
<protein>
    <submittedName>
        <fullName evidence="1">Teichoic acid biosynthesis protein</fullName>
    </submittedName>
</protein>
<dbReference type="EMBL" id="JAARRG010000001">
    <property type="protein sequence ID" value="MBC1485136.1"/>
    <property type="molecule type" value="Genomic_DNA"/>
</dbReference>
<dbReference type="Proteomes" id="UP000523362">
    <property type="component" value="Unassembled WGS sequence"/>
</dbReference>
<accession>A0A7X0X026</accession>
<sequence length="483" mass="56523">MLTKIATYGCCATRDLFNKAFVSDWKNHFQLVSYQQHCSIVSLMAKPIAIDSEDELQGDLSEFEKSVFKQDVLKSFLETLRTTQPEYLVLDFHVDTFNGFIELADGSIITNRIVRYKKLDIFKNFEMKKVFSPLENPTEFKKRWIQSFNRFMQFMKENCPNTQLIINRLEVARMYYSVDNQMESMIERRKTKDHHNAETLAKIDECIDYFERYAINNFDLRSLDFNSEDYFGAENNPWGTCYMHYNPYYYKQKFKDLWNIVENHFHAPTKLASFAPGGLAKQIPIGVTNLADIDEVGVYYLTNATYLQMEDRPTTDNAGYFFIVYPRNGKAGFMQELRKSTVAFSIQIFVRIAGGKENSKWNMVNSGFRTLSIPDVTKISDISEPGEYYITAEQVKQLEDHPTKKNGWYLTVSKKNHDSLKQLLTKNTQNDNAFEEYVRIVNEDKGSYLKWKKYHFDNAGFSPITALRNFKNRVIRKLKSMKA</sequence>
<proteinExistence type="predicted"/>
<gene>
    <name evidence="1" type="ORF">HB897_02680</name>
</gene>